<reference evidence="2" key="1">
    <citation type="submission" date="2018-05" db="EMBL/GenBank/DDBJ databases">
        <authorList>
            <person name="Li X."/>
        </authorList>
    </citation>
    <scope>NUCLEOTIDE SEQUENCE [LARGE SCALE GENOMIC DNA]</scope>
    <source>
        <strain evidence="2">HKS-05</strain>
    </source>
</reference>
<protein>
    <submittedName>
        <fullName evidence="1">Uncharacterized protein</fullName>
    </submittedName>
</protein>
<dbReference type="Proteomes" id="UP000249842">
    <property type="component" value="Unassembled WGS sequence"/>
</dbReference>
<keyword evidence="2" id="KW-1185">Reference proteome</keyword>
<organism evidence="1 2">
    <name type="scientific">Phenylobacterium hankyongense</name>
    <dbReference type="NCBI Taxonomy" id="1813876"/>
    <lineage>
        <taxon>Bacteria</taxon>
        <taxon>Pseudomonadati</taxon>
        <taxon>Pseudomonadota</taxon>
        <taxon>Alphaproteobacteria</taxon>
        <taxon>Caulobacterales</taxon>
        <taxon>Caulobacteraceae</taxon>
        <taxon>Phenylobacterium</taxon>
    </lineage>
</organism>
<sequence length="98" mass="11353">MVFKPTIHDRDFSLHRTQRPLAELRADAQGFVRFNCSKCPRTGKVRLAKLRERFPPTEGLVDILLRLTPTDCEFAERSPWGTRQCGFCYRDLDCEAPP</sequence>
<proteinExistence type="predicted"/>
<evidence type="ECO:0000313" key="1">
    <source>
        <dbReference type="EMBL" id="RAK59879.1"/>
    </source>
</evidence>
<gene>
    <name evidence="1" type="ORF">DJ021_08700</name>
</gene>
<evidence type="ECO:0000313" key="2">
    <source>
        <dbReference type="Proteomes" id="UP000249842"/>
    </source>
</evidence>
<accession>A0A328AZ05</accession>
<comment type="caution">
    <text evidence="1">The sequence shown here is derived from an EMBL/GenBank/DDBJ whole genome shotgun (WGS) entry which is preliminary data.</text>
</comment>
<dbReference type="EMBL" id="QFYP01000001">
    <property type="protein sequence ID" value="RAK59879.1"/>
    <property type="molecule type" value="Genomic_DNA"/>
</dbReference>
<dbReference type="AlphaFoldDB" id="A0A328AZ05"/>
<name>A0A328AZ05_9CAUL</name>